<dbReference type="STRING" id="94130.A0A2Z6Q988"/>
<evidence type="ECO:0000256" key="5">
    <source>
        <dbReference type="SAM" id="MobiDB-lite"/>
    </source>
</evidence>
<feature type="domain" description="Protein kinase" evidence="6">
    <location>
        <begin position="99"/>
        <end position="363"/>
    </location>
</feature>
<evidence type="ECO:0000313" key="8">
    <source>
        <dbReference type="Proteomes" id="UP000247702"/>
    </source>
</evidence>
<dbReference type="Gene3D" id="1.10.510.10">
    <property type="entry name" value="Transferase(Phosphotransferase) domain 1"/>
    <property type="match status" value="1"/>
</dbReference>
<organism evidence="7 8">
    <name type="scientific">Rhizophagus clarus</name>
    <dbReference type="NCBI Taxonomy" id="94130"/>
    <lineage>
        <taxon>Eukaryota</taxon>
        <taxon>Fungi</taxon>
        <taxon>Fungi incertae sedis</taxon>
        <taxon>Mucoromycota</taxon>
        <taxon>Glomeromycotina</taxon>
        <taxon>Glomeromycetes</taxon>
        <taxon>Glomerales</taxon>
        <taxon>Glomeraceae</taxon>
        <taxon>Rhizophagus</taxon>
    </lineage>
</organism>
<dbReference type="Pfam" id="PF07714">
    <property type="entry name" value="PK_Tyr_Ser-Thr"/>
    <property type="match status" value="1"/>
</dbReference>
<dbReference type="Proteomes" id="UP000247702">
    <property type="component" value="Unassembled WGS sequence"/>
</dbReference>
<feature type="region of interest" description="Disordered" evidence="5">
    <location>
        <begin position="1"/>
        <end position="22"/>
    </location>
</feature>
<accession>A0A2Z6Q988</accession>
<protein>
    <recommendedName>
        <fullName evidence="6">Protein kinase domain-containing protein</fullName>
    </recommendedName>
</protein>
<evidence type="ECO:0000313" key="7">
    <source>
        <dbReference type="EMBL" id="GBB86740.1"/>
    </source>
</evidence>
<keyword evidence="1" id="KW-0808">Transferase</keyword>
<keyword evidence="3" id="KW-0418">Kinase</keyword>
<sequence length="414" mass="48755">KSIEKSNQEYEEKTKSIEKSNQEYEEKIKLMEKSNLEVDKLKAEKTQMEEKLKMVQKEMQMIQAQEYQHKFSYNPQEEEERIKRLIEDKDINYFEYSNFNKIENIDEGGFGIVNKAKTNDKKQVVLKCFIERKNSKIEDDDVKKFVKELKLLRTISSHDNINSFLGITIDLAGNYIMILEYANGGNLRDYLKENFDLLLWENKIQMALDIIYGLKYLHSKGIIHKDLHSKNILVNNDRLLIADFRLTKKLTVATSNSTENRIGIIEYVDPQFYKNINYERGKKSDIYSLGVLLWEITSGQPPFHNFSKDVIERDILRYHISHLNLREKPIEGTPSKYKQLYQNCWNDDPRKRPDINQVYDEILNQSSQFNTDDTNTQHEDSLVVSNSSNKYNLNLQPGHSNLCIEIKLLKEEAN</sequence>
<evidence type="ECO:0000256" key="2">
    <source>
        <dbReference type="ARBA" id="ARBA00022741"/>
    </source>
</evidence>
<keyword evidence="8" id="KW-1185">Reference proteome</keyword>
<dbReference type="InterPro" id="IPR051681">
    <property type="entry name" value="Ser/Thr_Kinases-Pseudokinases"/>
</dbReference>
<reference evidence="7 8" key="1">
    <citation type="submission" date="2017-11" db="EMBL/GenBank/DDBJ databases">
        <title>The genome of Rhizophagus clarus HR1 reveals common genetic basis of auxotrophy among arbuscular mycorrhizal fungi.</title>
        <authorList>
            <person name="Kobayashi Y."/>
        </authorList>
    </citation>
    <scope>NUCLEOTIDE SEQUENCE [LARGE SCALE GENOMIC DNA]</scope>
    <source>
        <strain evidence="7 8">HR1</strain>
    </source>
</reference>
<evidence type="ECO:0000256" key="3">
    <source>
        <dbReference type="ARBA" id="ARBA00022777"/>
    </source>
</evidence>
<comment type="caution">
    <text evidence="7">The sequence shown here is derived from an EMBL/GenBank/DDBJ whole genome shotgun (WGS) entry which is preliminary data.</text>
</comment>
<dbReference type="InterPro" id="IPR011009">
    <property type="entry name" value="Kinase-like_dom_sf"/>
</dbReference>
<evidence type="ECO:0000259" key="6">
    <source>
        <dbReference type="PROSITE" id="PS50011"/>
    </source>
</evidence>
<dbReference type="PANTHER" id="PTHR44329">
    <property type="entry name" value="SERINE/THREONINE-PROTEIN KINASE TNNI3K-RELATED"/>
    <property type="match status" value="1"/>
</dbReference>
<dbReference type="EMBL" id="BEXD01000351">
    <property type="protein sequence ID" value="GBB86740.1"/>
    <property type="molecule type" value="Genomic_DNA"/>
</dbReference>
<evidence type="ECO:0000256" key="1">
    <source>
        <dbReference type="ARBA" id="ARBA00022679"/>
    </source>
</evidence>
<dbReference type="PANTHER" id="PTHR44329:SF288">
    <property type="entry name" value="MITOGEN-ACTIVATED PROTEIN KINASE KINASE KINASE 20"/>
    <property type="match status" value="1"/>
</dbReference>
<dbReference type="PRINTS" id="PR00109">
    <property type="entry name" value="TYRKINASE"/>
</dbReference>
<proteinExistence type="predicted"/>
<evidence type="ECO:0000256" key="4">
    <source>
        <dbReference type="ARBA" id="ARBA00022840"/>
    </source>
</evidence>
<dbReference type="GO" id="GO:0004674">
    <property type="term" value="F:protein serine/threonine kinase activity"/>
    <property type="evidence" value="ECO:0007669"/>
    <property type="project" value="TreeGrafter"/>
</dbReference>
<dbReference type="SUPFAM" id="SSF56112">
    <property type="entry name" value="Protein kinase-like (PK-like)"/>
    <property type="match status" value="1"/>
</dbReference>
<name>A0A2Z6Q988_9GLOM</name>
<keyword evidence="4" id="KW-0067">ATP-binding</keyword>
<dbReference type="InterPro" id="IPR001245">
    <property type="entry name" value="Ser-Thr/Tyr_kinase_cat_dom"/>
</dbReference>
<dbReference type="PROSITE" id="PS50011">
    <property type="entry name" value="PROTEIN_KINASE_DOM"/>
    <property type="match status" value="1"/>
</dbReference>
<dbReference type="InterPro" id="IPR000719">
    <property type="entry name" value="Prot_kinase_dom"/>
</dbReference>
<feature type="non-terminal residue" evidence="7">
    <location>
        <position position="1"/>
    </location>
</feature>
<keyword evidence="2" id="KW-0547">Nucleotide-binding</keyword>
<gene>
    <name evidence="7" type="ORF">RclHR1_13130006</name>
</gene>
<dbReference type="AlphaFoldDB" id="A0A2Z6Q988"/>
<dbReference type="GO" id="GO:0005524">
    <property type="term" value="F:ATP binding"/>
    <property type="evidence" value="ECO:0007669"/>
    <property type="project" value="UniProtKB-KW"/>
</dbReference>